<gene>
    <name evidence="1" type="ORF">OHV25_07365</name>
</gene>
<accession>A0AAU2GVL9</accession>
<protein>
    <submittedName>
        <fullName evidence="1">Uncharacterized protein</fullName>
    </submittedName>
</protein>
<proteinExistence type="predicted"/>
<organism evidence="1">
    <name type="scientific">Streptomyces sp. NBC_00060</name>
    <dbReference type="NCBI Taxonomy" id="2975636"/>
    <lineage>
        <taxon>Bacteria</taxon>
        <taxon>Bacillati</taxon>
        <taxon>Actinomycetota</taxon>
        <taxon>Actinomycetes</taxon>
        <taxon>Kitasatosporales</taxon>
        <taxon>Streptomycetaceae</taxon>
        <taxon>Streptomyces</taxon>
    </lineage>
</organism>
<dbReference type="AlphaFoldDB" id="A0AAU2GVL9"/>
<name>A0AAU2GVL9_9ACTN</name>
<reference evidence="1" key="1">
    <citation type="submission" date="2022-10" db="EMBL/GenBank/DDBJ databases">
        <title>The complete genomes of actinobacterial strains from the NBC collection.</title>
        <authorList>
            <person name="Joergensen T.S."/>
            <person name="Alvarez Arevalo M."/>
            <person name="Sterndorff E.B."/>
            <person name="Faurdal D."/>
            <person name="Vuksanovic O."/>
            <person name="Mourched A.-S."/>
            <person name="Charusanti P."/>
            <person name="Shaw S."/>
            <person name="Blin K."/>
            <person name="Weber T."/>
        </authorList>
    </citation>
    <scope>NUCLEOTIDE SEQUENCE</scope>
    <source>
        <strain evidence="1">NBC_00060</strain>
    </source>
</reference>
<sequence>MSVVSVFLTRLDVKDAVVALLASPAGRQGAAVESTVKAEFSGRPVKATLERVHRYVDEQLADAGTWGVDEQSVRDELVELLAAHPGAGEGRPPLEEADPDADRDVAHQIIAALAQAYPLPRELWAALPVAE</sequence>
<evidence type="ECO:0000313" key="1">
    <source>
        <dbReference type="EMBL" id="WTU39405.1"/>
    </source>
</evidence>
<dbReference type="EMBL" id="CP108253">
    <property type="protein sequence ID" value="WTU39405.1"/>
    <property type="molecule type" value="Genomic_DNA"/>
</dbReference>